<evidence type="ECO:0000313" key="4">
    <source>
        <dbReference type="EMBL" id="NVK97043.1"/>
    </source>
</evidence>
<sequence length="341" mass="36132">MSKPRIAIVPGDPSGIGPELIAKLLNDEGVLEAANVLLVGDRHLWEQGAAQAGQEVPLNSLDPRAIPIQTGLAHLNMQTIDPSEISIGEVTVAGGTTSLRCLEKALDLAQAGLVDGVLFGPFNKAAMTAAGLNAEDEHKYMARYLGFAGYHSEINVLDDLMTTRVTSHIGLKDVAANISQEGILRAVNLANDTLRKAGKARPRIAVAALNPHAGDNGKFGREEIDILEPAVRQAQEKQLDVTGPWPSDTVFLKAKRGEVDAVVTMYHDQGQIAIKLMGFERGVTVAGGLPIPVATPAHGTAFDIAGQNKANVGATRQAFDLLVRMAKTHRADREAASGDTQ</sequence>
<dbReference type="AlphaFoldDB" id="A0A850LGK3"/>
<keyword evidence="1" id="KW-0479">Metal-binding</keyword>
<dbReference type="Pfam" id="PF04166">
    <property type="entry name" value="PdxA"/>
    <property type="match status" value="1"/>
</dbReference>
<organism evidence="4 5">
    <name type="scientific">Ruegeria pomeroyi</name>
    <dbReference type="NCBI Taxonomy" id="89184"/>
    <lineage>
        <taxon>Bacteria</taxon>
        <taxon>Pseudomonadati</taxon>
        <taxon>Pseudomonadota</taxon>
        <taxon>Alphaproteobacteria</taxon>
        <taxon>Rhodobacterales</taxon>
        <taxon>Roseobacteraceae</taxon>
        <taxon>Ruegeria</taxon>
    </lineage>
</organism>
<dbReference type="SUPFAM" id="SSF53659">
    <property type="entry name" value="Isocitrate/Isopropylmalate dehydrogenase-like"/>
    <property type="match status" value="1"/>
</dbReference>
<keyword evidence="2" id="KW-0560">Oxidoreductase</keyword>
<dbReference type="GO" id="GO:0016491">
    <property type="term" value="F:oxidoreductase activity"/>
    <property type="evidence" value="ECO:0007669"/>
    <property type="project" value="UniProtKB-KW"/>
</dbReference>
<dbReference type="EMBL" id="JABXIY010000023">
    <property type="protein sequence ID" value="NVK97043.1"/>
    <property type="molecule type" value="Genomic_DNA"/>
</dbReference>
<dbReference type="Gene3D" id="3.40.718.10">
    <property type="entry name" value="Isopropylmalate Dehydrogenase"/>
    <property type="match status" value="1"/>
</dbReference>
<dbReference type="GO" id="GO:0046872">
    <property type="term" value="F:metal ion binding"/>
    <property type="evidence" value="ECO:0007669"/>
    <property type="project" value="UniProtKB-KW"/>
</dbReference>
<protein>
    <submittedName>
        <fullName evidence="4">4-hydroxythreonine-4-phosphate dehydrogenase PdxA</fullName>
    </submittedName>
</protein>
<keyword evidence="3" id="KW-0520">NAD</keyword>
<gene>
    <name evidence="4" type="ORF">HW564_08960</name>
</gene>
<evidence type="ECO:0000313" key="5">
    <source>
        <dbReference type="Proteomes" id="UP000565723"/>
    </source>
</evidence>
<reference evidence="4 5" key="1">
    <citation type="journal article" date="2020" name="Proc. Natl. Acad. Sci. U.S.A.">
        <title>Ecological drivers of bacterial community assembly in synthetic phycospheres.</title>
        <authorList>
            <person name="Fu H."/>
            <person name="Uchimiya M."/>
            <person name="Gore J."/>
            <person name="Moran M.A."/>
        </authorList>
    </citation>
    <scope>NUCLEOTIDE SEQUENCE [LARGE SCALE GENOMIC DNA]</scope>
    <source>
        <strain evidence="4">HF-Din03</strain>
    </source>
</reference>
<dbReference type="OMA" id="TWQAFLI"/>
<accession>A0A850LGK3</accession>
<name>A0A850LGK3_9RHOB</name>
<evidence type="ECO:0000256" key="3">
    <source>
        <dbReference type="ARBA" id="ARBA00023027"/>
    </source>
</evidence>
<comment type="caution">
    <text evidence="4">The sequence shown here is derived from an EMBL/GenBank/DDBJ whole genome shotgun (WGS) entry which is preliminary data.</text>
</comment>
<dbReference type="PANTHER" id="PTHR30004">
    <property type="entry name" value="4-HYDROXYTHREONINE-4-PHOSPHATE DEHYDROGENASE"/>
    <property type="match status" value="1"/>
</dbReference>
<dbReference type="Proteomes" id="UP000565723">
    <property type="component" value="Unassembled WGS sequence"/>
</dbReference>
<evidence type="ECO:0000256" key="2">
    <source>
        <dbReference type="ARBA" id="ARBA00023002"/>
    </source>
</evidence>
<evidence type="ECO:0000256" key="1">
    <source>
        <dbReference type="ARBA" id="ARBA00022723"/>
    </source>
</evidence>
<dbReference type="RefSeq" id="WP_011242025.1">
    <property type="nucleotide sequence ID" value="NZ_JABXIY010000023.1"/>
</dbReference>
<dbReference type="GO" id="GO:0051287">
    <property type="term" value="F:NAD binding"/>
    <property type="evidence" value="ECO:0007669"/>
    <property type="project" value="InterPro"/>
</dbReference>
<dbReference type="InterPro" id="IPR005255">
    <property type="entry name" value="PdxA_fam"/>
</dbReference>
<dbReference type="PANTHER" id="PTHR30004:SF3">
    <property type="entry name" value="4-HYDROXYTHREONINE-4-PHOSPHATE DEHYDROGENASE 2-RELATED"/>
    <property type="match status" value="1"/>
</dbReference>
<proteinExistence type="predicted"/>